<dbReference type="GO" id="GO:0005524">
    <property type="term" value="F:ATP binding"/>
    <property type="evidence" value="ECO:0007669"/>
    <property type="project" value="UniProtKB-KW"/>
</dbReference>
<dbReference type="GO" id="GO:0016787">
    <property type="term" value="F:hydrolase activity"/>
    <property type="evidence" value="ECO:0007669"/>
    <property type="project" value="UniProtKB-KW"/>
</dbReference>
<keyword evidence="8" id="KW-0067">ATP-binding</keyword>
<keyword evidence="5" id="KW-0547">Nucleotide-binding</keyword>
<dbReference type="PROSITE" id="PS51192">
    <property type="entry name" value="HELICASE_ATP_BIND_1"/>
    <property type="match status" value="1"/>
</dbReference>
<dbReference type="AlphaFoldDB" id="A0A221KGU6"/>
<dbReference type="GO" id="GO:0004386">
    <property type="term" value="F:helicase activity"/>
    <property type="evidence" value="ECO:0007669"/>
    <property type="project" value="UniProtKB-KW"/>
</dbReference>
<dbReference type="SMART" id="SM00487">
    <property type="entry name" value="DEXDc"/>
    <property type="match status" value="1"/>
</dbReference>
<dbReference type="Pfam" id="PF00270">
    <property type="entry name" value="DEAD"/>
    <property type="match status" value="1"/>
</dbReference>
<protein>
    <submittedName>
        <fullName evidence="12">CRISPR-associated protein</fullName>
    </submittedName>
</protein>
<dbReference type="Pfam" id="PF18019">
    <property type="entry name" value="Cas3_HD"/>
    <property type="match status" value="1"/>
</dbReference>
<organism evidence="12 13">
    <name type="scientific">Vitreoscilla filiformis</name>
    <dbReference type="NCBI Taxonomy" id="63"/>
    <lineage>
        <taxon>Bacteria</taxon>
        <taxon>Pseudomonadati</taxon>
        <taxon>Pseudomonadota</taxon>
        <taxon>Betaproteobacteria</taxon>
        <taxon>Neisseriales</taxon>
        <taxon>Neisseriaceae</taxon>
        <taxon>Vitreoscilla</taxon>
    </lineage>
</organism>
<dbReference type="GO" id="GO:0004518">
    <property type="term" value="F:nuclease activity"/>
    <property type="evidence" value="ECO:0007669"/>
    <property type="project" value="UniProtKB-KW"/>
</dbReference>
<evidence type="ECO:0000256" key="9">
    <source>
        <dbReference type="ARBA" id="ARBA00023118"/>
    </source>
</evidence>
<accession>A0A221KGU6</accession>
<evidence type="ECO:0000313" key="13">
    <source>
        <dbReference type="Proteomes" id="UP000199729"/>
    </source>
</evidence>
<evidence type="ECO:0000256" key="8">
    <source>
        <dbReference type="ARBA" id="ARBA00022840"/>
    </source>
</evidence>
<evidence type="ECO:0000259" key="11">
    <source>
        <dbReference type="PROSITE" id="PS51643"/>
    </source>
</evidence>
<dbReference type="PANTHER" id="PTHR24031">
    <property type="entry name" value="RNA HELICASE"/>
    <property type="match status" value="1"/>
</dbReference>
<keyword evidence="7" id="KW-0347">Helicase</keyword>
<dbReference type="InterPro" id="IPR027417">
    <property type="entry name" value="P-loop_NTPase"/>
</dbReference>
<name>A0A221KGU6_VITFI</name>
<dbReference type="Proteomes" id="UP000199729">
    <property type="component" value="Chromosome"/>
</dbReference>
<dbReference type="RefSeq" id="WP_089417121.1">
    <property type="nucleotide sequence ID" value="NZ_CP022423.1"/>
</dbReference>
<keyword evidence="6" id="KW-0378">Hydrolase</keyword>
<dbReference type="Gene3D" id="3.40.50.300">
    <property type="entry name" value="P-loop containing nucleotide triphosphate hydrolases"/>
    <property type="match status" value="2"/>
</dbReference>
<dbReference type="SUPFAM" id="SSF52540">
    <property type="entry name" value="P-loop containing nucleoside triphosphate hydrolases"/>
    <property type="match status" value="1"/>
</dbReference>
<evidence type="ECO:0000256" key="3">
    <source>
        <dbReference type="ARBA" id="ARBA00022722"/>
    </source>
</evidence>
<evidence type="ECO:0000256" key="5">
    <source>
        <dbReference type="ARBA" id="ARBA00022741"/>
    </source>
</evidence>
<comment type="similarity">
    <text evidence="2">In the central section; belongs to the CRISPR-associated helicase Cas3 family.</text>
</comment>
<evidence type="ECO:0000256" key="6">
    <source>
        <dbReference type="ARBA" id="ARBA00022801"/>
    </source>
</evidence>
<feature type="domain" description="HD Cas3-type" evidence="11">
    <location>
        <begin position="18"/>
        <end position="236"/>
    </location>
</feature>
<keyword evidence="13" id="KW-1185">Reference proteome</keyword>
<gene>
    <name evidence="12" type="ORF">VITFI_CDS2371</name>
</gene>
<dbReference type="InterPro" id="IPR038257">
    <property type="entry name" value="CRISPR-assoc_Cas3_HD_sf"/>
</dbReference>
<dbReference type="NCBIfam" id="TIGR01596">
    <property type="entry name" value="cas3_HD"/>
    <property type="match status" value="1"/>
</dbReference>
<keyword evidence="3" id="KW-0540">Nuclease</keyword>
<feature type="domain" description="Helicase ATP-binding" evidence="10">
    <location>
        <begin position="298"/>
        <end position="483"/>
    </location>
</feature>
<dbReference type="InterPro" id="IPR054712">
    <property type="entry name" value="Cas3-like_dom"/>
</dbReference>
<dbReference type="InterPro" id="IPR001650">
    <property type="entry name" value="Helicase_C-like"/>
</dbReference>
<evidence type="ECO:0000256" key="4">
    <source>
        <dbReference type="ARBA" id="ARBA00022723"/>
    </source>
</evidence>
<dbReference type="InterPro" id="IPR011545">
    <property type="entry name" value="DEAD/DEAH_box_helicase_dom"/>
</dbReference>
<proteinExistence type="inferred from homology"/>
<dbReference type="Gene3D" id="1.10.3210.30">
    <property type="match status" value="1"/>
</dbReference>
<keyword evidence="9" id="KW-0051">Antiviral defense</keyword>
<evidence type="ECO:0000256" key="2">
    <source>
        <dbReference type="ARBA" id="ARBA00009046"/>
    </source>
</evidence>
<evidence type="ECO:0000256" key="7">
    <source>
        <dbReference type="ARBA" id="ARBA00022806"/>
    </source>
</evidence>
<dbReference type="CDD" id="cd17930">
    <property type="entry name" value="DEXHc_cas3"/>
    <property type="match status" value="1"/>
</dbReference>
<keyword evidence="4" id="KW-0479">Metal-binding</keyword>
<dbReference type="GO" id="GO:0046872">
    <property type="term" value="F:metal ion binding"/>
    <property type="evidence" value="ECO:0007669"/>
    <property type="project" value="UniProtKB-KW"/>
</dbReference>
<sequence>MTTDSPRSQFIAHVRETDCQARQSLESHLHGVGRLSSDFADKFGLSMHGLLIGMLHDLGKYSTEFQRYILSATGLLNQDEDDEYVDAKGLKGKIDHSSSGAQFVWKALSSQSNQGQFAGQVLALCMASHHSGLVDCLSFSEKFPVFDNFSRRMSKTDQATHLTEVCRNADPELMQEVQALLNNPELINALWSWRNRLARSAPGQDAQSKILSPALNQQIGLLVRALFSCLIDADRIDTADFEHPRQAISRPKGEYRVWDVLIERLESHLAALPSDKPVDASKLDINELRRNISAHCLEAASRSTGIYTLSVPTGGGKTLASLRFALHHARQHNLDRIIYVIPFTSIIDQNAQVVRHILEPTGEPIGSVVLEHHSNLTPEQQSWRSKMLSESWDAPVVYTTTVQLLETLFSGGTRGARRMHQLARSVLVFDEVQTLPINCVHLFNNAMNFLADHCRTTVVLCTATQPLLDKVDLNKGAVRLKPDSELMPNVRGLFDSLKRVEVVNLRKPGGWGQSEVIDLAFAQVDTAGSCLVIVNTKKAAQALYELCKARPDIQAFHLSTSMCPAHRKERLKEVIQRLSSEPPRPTLCISTQLIEAGVDVDFGTVIRYAAGLDSIAQAAGRCNRNGKRATGFVYVLNPQPEDENLTRLPDIEKGREIGLDVLNDYQANPEYFDYNPIGPEVMKLYYERYFFARTKEMSYTISRQDLGRDDTLLNLLSLNNLAVEDYKRAHRQVPPLHLRQSFMTAGKAFKAIDTPTQGVIVPYGSAGRELVNDLCAAYQPEKEFDLLRQAQQYSVNIFTMLFDELARGKAIREIRAGTGIFHLVDTRYYHEEFGLSDKPNGDIEVLYA</sequence>
<evidence type="ECO:0000256" key="1">
    <source>
        <dbReference type="ARBA" id="ARBA00006847"/>
    </source>
</evidence>
<dbReference type="EMBL" id="CP022423">
    <property type="protein sequence ID" value="ASM78149.1"/>
    <property type="molecule type" value="Genomic_DNA"/>
</dbReference>
<evidence type="ECO:0000259" key="10">
    <source>
        <dbReference type="PROSITE" id="PS51192"/>
    </source>
</evidence>
<dbReference type="KEGG" id="vff:VITFI_CDS2371"/>
<dbReference type="PROSITE" id="PS51643">
    <property type="entry name" value="HD_CAS3"/>
    <property type="match status" value="1"/>
</dbReference>
<dbReference type="GO" id="GO:0003676">
    <property type="term" value="F:nucleic acid binding"/>
    <property type="evidence" value="ECO:0007669"/>
    <property type="project" value="InterPro"/>
</dbReference>
<dbReference type="SMART" id="SM00490">
    <property type="entry name" value="HELICc"/>
    <property type="match status" value="1"/>
</dbReference>
<dbReference type="InterPro" id="IPR014001">
    <property type="entry name" value="Helicase_ATP-bd"/>
</dbReference>
<comment type="similarity">
    <text evidence="1">In the N-terminal section; belongs to the CRISPR-associated nuclease Cas3-HD family.</text>
</comment>
<dbReference type="CDD" id="cd09641">
    <property type="entry name" value="Cas3''_I"/>
    <property type="match status" value="1"/>
</dbReference>
<dbReference type="InterPro" id="IPR006483">
    <property type="entry name" value="CRISPR-assoc_Cas3_HD"/>
</dbReference>
<dbReference type="GO" id="GO:0051607">
    <property type="term" value="P:defense response to virus"/>
    <property type="evidence" value="ECO:0007669"/>
    <property type="project" value="UniProtKB-KW"/>
</dbReference>
<evidence type="ECO:0000313" key="12">
    <source>
        <dbReference type="EMBL" id="ASM78149.1"/>
    </source>
</evidence>
<dbReference type="Pfam" id="PF22590">
    <property type="entry name" value="Cas3-like_C_2"/>
    <property type="match status" value="1"/>
</dbReference>
<dbReference type="OrthoDB" id="9810236at2"/>
<reference evidence="12 13" key="1">
    <citation type="submission" date="2017-07" db="EMBL/GenBank/DDBJ databases">
        <title>Complete Genome Sequence of the cosmetic ferment Vitreoscilla filiformis (ATCC15551).</title>
        <authorList>
            <person name="Contreras S."/>
            <person name="Sagory-Zalkind P."/>
            <person name="Blanquart H."/>
            <person name="Iltis A."/>
            <person name="Morand S.C."/>
        </authorList>
    </citation>
    <scope>NUCLEOTIDE SEQUENCE [LARGE SCALE GENOMIC DNA]</scope>
    <source>
        <strain evidence="12 13">ATCC 15551</strain>
    </source>
</reference>
<dbReference type="InterPro" id="IPR006474">
    <property type="entry name" value="Helicase_Cas3_CRISPR-ass_core"/>
</dbReference>
<dbReference type="NCBIfam" id="TIGR01587">
    <property type="entry name" value="cas3_core"/>
    <property type="match status" value="1"/>
</dbReference>